<dbReference type="OrthoDB" id="5050747at2759"/>
<keyword evidence="2" id="KW-1185">Reference proteome</keyword>
<dbReference type="HOGENOM" id="CLU_2413544_0_0_1"/>
<sequence>MDNSRLRVQLLHDMDKKIGHTPDVCTSDMIPICEATTDPAWDATFGASKRAAIRTEALARRQLSHDKIFPGWSTIWETFSSKERGAKVCGAR</sequence>
<accession>G9P0M0</accession>
<dbReference type="Proteomes" id="UP000005426">
    <property type="component" value="Unassembled WGS sequence"/>
</dbReference>
<name>G9P0M0_HYPAI</name>
<dbReference type="AlphaFoldDB" id="G9P0M0"/>
<evidence type="ECO:0000313" key="2">
    <source>
        <dbReference type="Proteomes" id="UP000005426"/>
    </source>
</evidence>
<dbReference type="KEGG" id="tatv:25783465"/>
<dbReference type="RefSeq" id="XP_013940753.1">
    <property type="nucleotide sequence ID" value="XM_014085278.1"/>
</dbReference>
<dbReference type="EMBL" id="ABDG02000026">
    <property type="protein sequence ID" value="EHK42391.1"/>
    <property type="molecule type" value="Genomic_DNA"/>
</dbReference>
<proteinExistence type="predicted"/>
<organism evidence="1 2">
    <name type="scientific">Hypocrea atroviridis (strain ATCC 20476 / IMI 206040)</name>
    <name type="common">Trichoderma atroviride</name>
    <dbReference type="NCBI Taxonomy" id="452589"/>
    <lineage>
        <taxon>Eukaryota</taxon>
        <taxon>Fungi</taxon>
        <taxon>Dikarya</taxon>
        <taxon>Ascomycota</taxon>
        <taxon>Pezizomycotina</taxon>
        <taxon>Sordariomycetes</taxon>
        <taxon>Hypocreomycetidae</taxon>
        <taxon>Hypocreales</taxon>
        <taxon>Hypocreaceae</taxon>
        <taxon>Trichoderma</taxon>
    </lineage>
</organism>
<comment type="caution">
    <text evidence="1">The sequence shown here is derived from an EMBL/GenBank/DDBJ whole genome shotgun (WGS) entry which is preliminary data.</text>
</comment>
<evidence type="ECO:0000313" key="1">
    <source>
        <dbReference type="EMBL" id="EHK42391.1"/>
    </source>
</evidence>
<reference evidence="1 2" key="1">
    <citation type="journal article" date="2011" name="Genome Biol.">
        <title>Comparative genome sequence analysis underscores mycoparasitism as the ancestral life style of Trichoderma.</title>
        <authorList>
            <person name="Kubicek C.P."/>
            <person name="Herrera-Estrella A."/>
            <person name="Seidl-Seiboth V."/>
            <person name="Martinez D.A."/>
            <person name="Druzhinina I.S."/>
            <person name="Thon M."/>
            <person name="Zeilinger S."/>
            <person name="Casas-Flores S."/>
            <person name="Horwitz B.A."/>
            <person name="Mukherjee P.K."/>
            <person name="Mukherjee M."/>
            <person name="Kredics L."/>
            <person name="Alcaraz L.D."/>
            <person name="Aerts A."/>
            <person name="Antal Z."/>
            <person name="Atanasova L."/>
            <person name="Cervantes-Badillo M.G."/>
            <person name="Challacombe J."/>
            <person name="Chertkov O."/>
            <person name="McCluskey K."/>
            <person name="Coulpier F."/>
            <person name="Deshpande N."/>
            <person name="von Doehren H."/>
            <person name="Ebbole D.J."/>
            <person name="Esquivel-Naranjo E.U."/>
            <person name="Fekete E."/>
            <person name="Flipphi M."/>
            <person name="Glaser F."/>
            <person name="Gomez-Rodriguez E.Y."/>
            <person name="Gruber S."/>
            <person name="Han C."/>
            <person name="Henrissat B."/>
            <person name="Hermosa R."/>
            <person name="Hernandez-Onate M."/>
            <person name="Karaffa L."/>
            <person name="Kosti I."/>
            <person name="Le Crom S."/>
            <person name="Lindquist E."/>
            <person name="Lucas S."/>
            <person name="Luebeck M."/>
            <person name="Luebeck P.S."/>
            <person name="Margeot A."/>
            <person name="Metz B."/>
            <person name="Misra M."/>
            <person name="Nevalainen H."/>
            <person name="Omann M."/>
            <person name="Packer N."/>
            <person name="Perrone G."/>
            <person name="Uresti-Rivera E.E."/>
            <person name="Salamov A."/>
            <person name="Schmoll M."/>
            <person name="Seiboth B."/>
            <person name="Shapiro H."/>
            <person name="Sukno S."/>
            <person name="Tamayo-Ramos J.A."/>
            <person name="Tisch D."/>
            <person name="Wiest A."/>
            <person name="Wilkinson H.H."/>
            <person name="Zhang M."/>
            <person name="Coutinho P.M."/>
            <person name="Kenerley C.M."/>
            <person name="Monte E."/>
            <person name="Baker S.E."/>
            <person name="Grigoriev I.V."/>
        </authorList>
    </citation>
    <scope>NUCLEOTIDE SEQUENCE [LARGE SCALE GENOMIC DNA]</scope>
    <source>
        <strain evidence="2">ATCC 20476 / IMI 206040</strain>
    </source>
</reference>
<protein>
    <submittedName>
        <fullName evidence="1">Uncharacterized protein</fullName>
    </submittedName>
</protein>
<gene>
    <name evidence="1" type="ORF">TRIATDRAFT_319836</name>
</gene>
<dbReference type="GeneID" id="25783465"/>